<dbReference type="PANTHER" id="PTHR43669">
    <property type="entry name" value="5-KETO-D-GLUCONATE 5-REDUCTASE"/>
    <property type="match status" value="1"/>
</dbReference>
<dbReference type="EMBL" id="UXAU01000009">
    <property type="protein sequence ID" value="VDC18498.1"/>
    <property type="molecule type" value="Genomic_DNA"/>
</dbReference>
<accession>A0A3P5WDH6</accession>
<gene>
    <name evidence="3" type="primary">gdhI</name>
    <name evidence="3" type="ORF">PSET11_00346</name>
</gene>
<dbReference type="SUPFAM" id="SSF51735">
    <property type="entry name" value="NAD(P)-binding Rossmann-fold domains"/>
    <property type="match status" value="1"/>
</dbReference>
<dbReference type="GO" id="GO:0047936">
    <property type="term" value="F:glucose 1-dehydrogenase [NAD(P)+] activity"/>
    <property type="evidence" value="ECO:0007669"/>
    <property type="project" value="UniProtKB-EC"/>
</dbReference>
<dbReference type="PROSITE" id="PS00061">
    <property type="entry name" value="ADH_SHORT"/>
    <property type="match status" value="1"/>
</dbReference>
<dbReference type="OrthoDB" id="4288312at2"/>
<keyword evidence="2 3" id="KW-0560">Oxidoreductase</keyword>
<dbReference type="FunFam" id="3.40.50.720:FF:000084">
    <property type="entry name" value="Short-chain dehydrogenase reductase"/>
    <property type="match status" value="1"/>
</dbReference>
<evidence type="ECO:0000256" key="1">
    <source>
        <dbReference type="ARBA" id="ARBA00006484"/>
    </source>
</evidence>
<name>A0A3P5WDH6_9MICC</name>
<dbReference type="Proteomes" id="UP000280861">
    <property type="component" value="Unassembled WGS sequence"/>
</dbReference>
<dbReference type="RefSeq" id="WP_160118944.1">
    <property type="nucleotide sequence ID" value="NZ_CBCRYA010000005.1"/>
</dbReference>
<dbReference type="PANTHER" id="PTHR43669:SF3">
    <property type="entry name" value="ALCOHOL DEHYDROGENASE, PUTATIVE (AFU_ORTHOLOGUE AFUA_3G03445)-RELATED"/>
    <property type="match status" value="1"/>
</dbReference>
<proteinExistence type="inferred from homology"/>
<dbReference type="EC" id="1.1.1.47" evidence="3"/>
<dbReference type="AlphaFoldDB" id="A0A3P5WDH6"/>
<dbReference type="InterPro" id="IPR036291">
    <property type="entry name" value="NAD(P)-bd_dom_sf"/>
</dbReference>
<dbReference type="PRINTS" id="PR00080">
    <property type="entry name" value="SDRFAMILY"/>
</dbReference>
<sequence length="251" mass="26590">MHTPKLSGRTAVVVGSTSGIGEAIAREFAANGAHVFVSGRRRERGGAVVDKIRSAGGIAEFIQTDASVPDELRWLLDSAVERTGRLDILVNNAATELTKPLVNCTTADFEHIMNVNLRSYFVASVHAVKLMLRTPTRGTILNINSVASERPVPGTGLYSMSKGAVRQLTKSLALEHAADGIRVNEIRPGMVQTEIFLAPEAQDVARMGIAATPLGRIGQPDEIAKAALHLVSDEAGFTTGSSLLIDGGLTI</sequence>
<comment type="similarity">
    <text evidence="1">Belongs to the short-chain dehydrogenases/reductases (SDR) family.</text>
</comment>
<reference evidence="3 4" key="1">
    <citation type="submission" date="2018-11" db="EMBL/GenBank/DDBJ databases">
        <authorList>
            <person name="Criscuolo A."/>
        </authorList>
    </citation>
    <scope>NUCLEOTIDE SEQUENCE [LARGE SCALE GENOMIC DNA]</scope>
    <source>
        <strain evidence="3">AT11b</strain>
    </source>
</reference>
<dbReference type="Gene3D" id="3.40.50.720">
    <property type="entry name" value="NAD(P)-binding Rossmann-like Domain"/>
    <property type="match status" value="1"/>
</dbReference>
<keyword evidence="4" id="KW-1185">Reference proteome</keyword>
<dbReference type="NCBIfam" id="NF005559">
    <property type="entry name" value="PRK07231.1"/>
    <property type="match status" value="1"/>
</dbReference>
<dbReference type="InterPro" id="IPR002347">
    <property type="entry name" value="SDR_fam"/>
</dbReference>
<evidence type="ECO:0000313" key="3">
    <source>
        <dbReference type="EMBL" id="VDC18498.1"/>
    </source>
</evidence>
<dbReference type="InterPro" id="IPR020904">
    <property type="entry name" value="Sc_DH/Rdtase_CS"/>
</dbReference>
<protein>
    <submittedName>
        <fullName evidence="3">Glucose 1-dehydrogenase 1</fullName>
        <ecNumber evidence="3">1.1.1.47</ecNumber>
    </submittedName>
</protein>
<evidence type="ECO:0000256" key="2">
    <source>
        <dbReference type="ARBA" id="ARBA00023002"/>
    </source>
</evidence>
<organism evidence="3 4">
    <name type="scientific">Arthrobacter ulcerisalmonis</name>
    <dbReference type="NCBI Taxonomy" id="2483813"/>
    <lineage>
        <taxon>Bacteria</taxon>
        <taxon>Bacillati</taxon>
        <taxon>Actinomycetota</taxon>
        <taxon>Actinomycetes</taxon>
        <taxon>Micrococcales</taxon>
        <taxon>Micrococcaceae</taxon>
        <taxon>Arthrobacter</taxon>
    </lineage>
</organism>
<evidence type="ECO:0000313" key="4">
    <source>
        <dbReference type="Proteomes" id="UP000280861"/>
    </source>
</evidence>
<dbReference type="Pfam" id="PF13561">
    <property type="entry name" value="adh_short_C2"/>
    <property type="match status" value="1"/>
</dbReference>
<dbReference type="CDD" id="cd05233">
    <property type="entry name" value="SDR_c"/>
    <property type="match status" value="1"/>
</dbReference>
<dbReference type="PRINTS" id="PR00081">
    <property type="entry name" value="GDHRDH"/>
</dbReference>